<dbReference type="AlphaFoldDB" id="A0A537K418"/>
<name>A0A537K418_9BACT</name>
<evidence type="ECO:0000313" key="1">
    <source>
        <dbReference type="EMBL" id="TMI90484.1"/>
    </source>
</evidence>
<gene>
    <name evidence="1" type="ORF">E6H00_06825</name>
</gene>
<reference evidence="1 2" key="1">
    <citation type="journal article" date="2019" name="Nat. Microbiol.">
        <title>Mediterranean grassland soil C-N compound turnover is dependent on rainfall and depth, and is mediated by genomically divergent microorganisms.</title>
        <authorList>
            <person name="Diamond S."/>
            <person name="Andeer P.F."/>
            <person name="Li Z."/>
            <person name="Crits-Christoph A."/>
            <person name="Burstein D."/>
            <person name="Anantharaman K."/>
            <person name="Lane K.R."/>
            <person name="Thomas B.C."/>
            <person name="Pan C."/>
            <person name="Northen T.R."/>
            <person name="Banfield J.F."/>
        </authorList>
    </citation>
    <scope>NUCLEOTIDE SEQUENCE [LARGE SCALE GENOMIC DNA]</scope>
    <source>
        <strain evidence="1">NP_3</strain>
    </source>
</reference>
<evidence type="ECO:0008006" key="3">
    <source>
        <dbReference type="Google" id="ProtNLM"/>
    </source>
</evidence>
<comment type="caution">
    <text evidence="1">The sequence shown here is derived from an EMBL/GenBank/DDBJ whole genome shotgun (WGS) entry which is preliminary data.</text>
</comment>
<proteinExistence type="predicted"/>
<sequence length="125" mass="13763">MRTTVSLVLVSALWICAFVVQPGLARDLPLALVALTSPVRPGENASVTVQTDPRTQCMLLVHYKTRAAEANLALPKRADKAGRVSWTWRIAPNAVPGAWPVIVHCHDEFKGSVEQRRLELPFRVG</sequence>
<dbReference type="Proteomes" id="UP000318509">
    <property type="component" value="Unassembled WGS sequence"/>
</dbReference>
<dbReference type="EMBL" id="VBAK01000112">
    <property type="protein sequence ID" value="TMI90484.1"/>
    <property type="molecule type" value="Genomic_DNA"/>
</dbReference>
<protein>
    <recommendedName>
        <fullName evidence="3">DUF2914 domain-containing protein</fullName>
    </recommendedName>
</protein>
<organism evidence="1 2">
    <name type="scientific">Candidatus Segetimicrobium genomatis</name>
    <dbReference type="NCBI Taxonomy" id="2569760"/>
    <lineage>
        <taxon>Bacteria</taxon>
        <taxon>Bacillati</taxon>
        <taxon>Candidatus Sysuimicrobiota</taxon>
        <taxon>Candidatus Sysuimicrobiia</taxon>
        <taxon>Candidatus Sysuimicrobiales</taxon>
        <taxon>Candidatus Segetimicrobiaceae</taxon>
        <taxon>Candidatus Segetimicrobium</taxon>
    </lineage>
</organism>
<evidence type="ECO:0000313" key="2">
    <source>
        <dbReference type="Proteomes" id="UP000318509"/>
    </source>
</evidence>
<accession>A0A537K418</accession>